<keyword evidence="3" id="KW-1185">Reference proteome</keyword>
<accession>A0A9W4GUD4</accession>
<comment type="caution">
    <text evidence="2">The sequence shown here is derived from an EMBL/GenBank/DDBJ whole genome shotgun (WGS) entry which is preliminary data.</text>
</comment>
<feature type="compositionally biased region" description="Low complexity" evidence="1">
    <location>
        <begin position="53"/>
        <end position="92"/>
    </location>
</feature>
<reference evidence="2" key="1">
    <citation type="submission" date="2021-05" db="EMBL/GenBank/DDBJ databases">
        <authorList>
            <person name="Arsene-Ploetze F."/>
        </authorList>
    </citation>
    <scope>NUCLEOTIDE SEQUENCE</scope>
    <source>
        <strain evidence="2">DSM 42138</strain>
    </source>
</reference>
<proteinExistence type="predicted"/>
<evidence type="ECO:0000256" key="1">
    <source>
        <dbReference type="SAM" id="MobiDB-lite"/>
    </source>
</evidence>
<feature type="region of interest" description="Disordered" evidence="1">
    <location>
        <begin position="116"/>
        <end position="138"/>
    </location>
</feature>
<gene>
    <name evidence="2" type="ORF">SCOCK_340024</name>
</gene>
<protein>
    <submittedName>
        <fullName evidence="2">Uncharacterized protein</fullName>
    </submittedName>
</protein>
<dbReference type="EMBL" id="CAJSLV010000064">
    <property type="protein sequence ID" value="CAG6395600.1"/>
    <property type="molecule type" value="Genomic_DNA"/>
</dbReference>
<dbReference type="AlphaFoldDB" id="A0A9W4GUD4"/>
<feature type="compositionally biased region" description="Acidic residues" evidence="1">
    <location>
        <begin position="35"/>
        <end position="52"/>
    </location>
</feature>
<name>A0A9W4GUD4_9ACTN</name>
<organism evidence="2 3">
    <name type="scientific">Actinacidiphila cocklensis</name>
    <dbReference type="NCBI Taxonomy" id="887465"/>
    <lineage>
        <taxon>Bacteria</taxon>
        <taxon>Bacillati</taxon>
        <taxon>Actinomycetota</taxon>
        <taxon>Actinomycetes</taxon>
        <taxon>Kitasatosporales</taxon>
        <taxon>Streptomycetaceae</taxon>
        <taxon>Actinacidiphila</taxon>
    </lineage>
</organism>
<feature type="region of interest" description="Disordered" evidence="1">
    <location>
        <begin position="32"/>
        <end position="99"/>
    </location>
</feature>
<sequence>MPASACFSAASSFARLASLKVMSPWIVTAGAFDVEPPEEPEPLPDPPLDDEPAPLLLHAAAPTTTASTTAAAPQRRPSPARPTRPLRTAPMTNIPSGKASQPFVSAHIQIAQKCRSRSPAGPVDGSARPVPQPVGGVPTVTTTGRIRCRCGGAGFSRVSLTPVRAQEQHGGIRGHRGIGTPGLRRLREC</sequence>
<evidence type="ECO:0000313" key="2">
    <source>
        <dbReference type="EMBL" id="CAG6395600.1"/>
    </source>
</evidence>
<evidence type="ECO:0000313" key="3">
    <source>
        <dbReference type="Proteomes" id="UP001152519"/>
    </source>
</evidence>
<dbReference type="Proteomes" id="UP001152519">
    <property type="component" value="Unassembled WGS sequence"/>
</dbReference>